<feature type="domain" description="Transcription initiation factor TFIID subunit 1 histone acetyltransferase" evidence="4">
    <location>
        <begin position="27"/>
        <end position="410"/>
    </location>
</feature>
<dbReference type="GO" id="GO:0051123">
    <property type="term" value="P:RNA polymerase II preinitiation complex assembly"/>
    <property type="evidence" value="ECO:0007669"/>
    <property type="project" value="TreeGrafter"/>
</dbReference>
<evidence type="ECO:0000313" key="5">
    <source>
        <dbReference type="EMBL" id="RKO88494.1"/>
    </source>
</evidence>
<dbReference type="InterPro" id="IPR022591">
    <property type="entry name" value="TAF1_HAT_dom"/>
</dbReference>
<dbReference type="InterPro" id="IPR040240">
    <property type="entry name" value="TAF1"/>
</dbReference>
<evidence type="ECO:0000256" key="1">
    <source>
        <dbReference type="ARBA" id="ARBA00004123"/>
    </source>
</evidence>
<sequence length="468" mass="54070">MGPLLFFTPFQLSNSTAPSPCTFSRVRAIKKKKLKGKEPADVLRNPKDLTLKEISAYILLEYSEEYPPMMSNTGMATLMYNYYRKKDEKDPHVPEFENGGPYVLENVDASPFLGYGDVKPGETIQAVNNNMFRAPIFPHTPPSTDFLVVRNTFQGETRYFIREIPHLYVVGQIYPVTEVPRPQSRKITSTVKGRLQVVTFRYMNQDPMKRLRYEKLVRAFPNFSEPQLRQRLKEFAQFQKKGENTGWWKLKPKIKLPNEEEIRKIVTPEQVCLYESMSVGQRRLYDSGYSDMAFQEEERENEEEEASADIEVQLAPWTTTKNFVMATQGKGMLKLYGPGDPTGRGEAFSFIRASMKEMFIRAGETEEERLAREAAEAGRAKTSHRFSIADQQHVYKQEIDRIWQAQRTSLSSTVEPVDEEDDYSTLGARQQQMEIDEEMERRRDYGYSNPMSPEPLSPPAFDRGDGER</sequence>
<dbReference type="PANTHER" id="PTHR13900:SF0">
    <property type="entry name" value="TRANSCRIPTION INITIATION FACTOR TFIID SUBUNIT 1"/>
    <property type="match status" value="1"/>
</dbReference>
<dbReference type="GO" id="GO:0017025">
    <property type="term" value="F:TBP-class protein binding"/>
    <property type="evidence" value="ECO:0007669"/>
    <property type="project" value="InterPro"/>
</dbReference>
<keyword evidence="6" id="KW-1185">Reference proteome</keyword>
<gene>
    <name evidence="5" type="ORF">BDK51DRAFT_47467</name>
</gene>
<comment type="subcellular location">
    <subcellularLocation>
        <location evidence="1">Nucleus</location>
    </subcellularLocation>
</comment>
<evidence type="ECO:0000313" key="6">
    <source>
        <dbReference type="Proteomes" id="UP000269721"/>
    </source>
</evidence>
<accession>A0A4P9W7X5</accession>
<feature type="region of interest" description="Disordered" evidence="3">
    <location>
        <begin position="411"/>
        <end position="468"/>
    </location>
</feature>
<evidence type="ECO:0000256" key="2">
    <source>
        <dbReference type="ARBA" id="ARBA00023242"/>
    </source>
</evidence>
<dbReference type="GO" id="GO:0016251">
    <property type="term" value="F:RNA polymerase II general transcription initiation factor activity"/>
    <property type="evidence" value="ECO:0007669"/>
    <property type="project" value="InterPro"/>
</dbReference>
<dbReference type="Pfam" id="PF12157">
    <property type="entry name" value="DUF3591"/>
    <property type="match status" value="1"/>
</dbReference>
<proteinExistence type="predicted"/>
<dbReference type="AlphaFoldDB" id="A0A4P9W7X5"/>
<dbReference type="Proteomes" id="UP000269721">
    <property type="component" value="Unassembled WGS sequence"/>
</dbReference>
<dbReference type="GO" id="GO:0005669">
    <property type="term" value="C:transcription factor TFIID complex"/>
    <property type="evidence" value="ECO:0007669"/>
    <property type="project" value="InterPro"/>
</dbReference>
<dbReference type="EMBL" id="KZ996675">
    <property type="protein sequence ID" value="RKO88494.1"/>
    <property type="molecule type" value="Genomic_DNA"/>
</dbReference>
<keyword evidence="2" id="KW-0539">Nucleus</keyword>
<reference evidence="6" key="1">
    <citation type="journal article" date="2018" name="Nat. Microbiol.">
        <title>Leveraging single-cell genomics to expand the fungal tree of life.</title>
        <authorList>
            <person name="Ahrendt S.R."/>
            <person name="Quandt C.A."/>
            <person name="Ciobanu D."/>
            <person name="Clum A."/>
            <person name="Salamov A."/>
            <person name="Andreopoulos B."/>
            <person name="Cheng J.F."/>
            <person name="Woyke T."/>
            <person name="Pelin A."/>
            <person name="Henrissat B."/>
            <person name="Reynolds N.K."/>
            <person name="Benny G.L."/>
            <person name="Smith M.E."/>
            <person name="James T.Y."/>
            <person name="Grigoriev I.V."/>
        </authorList>
    </citation>
    <scope>NUCLEOTIDE SEQUENCE [LARGE SCALE GENOMIC DNA]</scope>
</reference>
<organism evidence="5 6">
    <name type="scientific">Blyttiomyces helicus</name>
    <dbReference type="NCBI Taxonomy" id="388810"/>
    <lineage>
        <taxon>Eukaryota</taxon>
        <taxon>Fungi</taxon>
        <taxon>Fungi incertae sedis</taxon>
        <taxon>Chytridiomycota</taxon>
        <taxon>Chytridiomycota incertae sedis</taxon>
        <taxon>Chytridiomycetes</taxon>
        <taxon>Chytridiomycetes incertae sedis</taxon>
        <taxon>Blyttiomyces</taxon>
    </lineage>
</organism>
<dbReference type="PANTHER" id="PTHR13900">
    <property type="entry name" value="TRANSCRIPTION INITIATION FACTOR TFIID"/>
    <property type="match status" value="1"/>
</dbReference>
<name>A0A4P9W7X5_9FUNG</name>
<protein>
    <recommendedName>
        <fullName evidence="4">Transcription initiation factor TFIID subunit 1 histone acetyltransferase domain-containing protein</fullName>
    </recommendedName>
</protein>
<dbReference type="GO" id="GO:0004402">
    <property type="term" value="F:histone acetyltransferase activity"/>
    <property type="evidence" value="ECO:0007669"/>
    <property type="project" value="InterPro"/>
</dbReference>
<evidence type="ECO:0000256" key="3">
    <source>
        <dbReference type="SAM" id="MobiDB-lite"/>
    </source>
</evidence>
<evidence type="ECO:0000259" key="4">
    <source>
        <dbReference type="Pfam" id="PF12157"/>
    </source>
</evidence>
<dbReference type="OrthoDB" id="5752at2759"/>